<evidence type="ECO:0000256" key="3">
    <source>
        <dbReference type="ARBA" id="ARBA00023163"/>
    </source>
</evidence>
<dbReference type="CDD" id="cd01392">
    <property type="entry name" value="HTH_LacI"/>
    <property type="match status" value="1"/>
</dbReference>
<keyword evidence="1" id="KW-0805">Transcription regulation</keyword>
<dbReference type="EMBL" id="RKQK01000004">
    <property type="protein sequence ID" value="RPE64813.1"/>
    <property type="molecule type" value="Genomic_DNA"/>
</dbReference>
<evidence type="ECO:0000256" key="1">
    <source>
        <dbReference type="ARBA" id="ARBA00023015"/>
    </source>
</evidence>
<dbReference type="Pfam" id="PF13377">
    <property type="entry name" value="Peripla_BP_3"/>
    <property type="match status" value="1"/>
</dbReference>
<dbReference type="SMART" id="SM00354">
    <property type="entry name" value="HTH_LACI"/>
    <property type="match status" value="1"/>
</dbReference>
<accession>A0A3N4U1V8</accession>
<dbReference type="SUPFAM" id="SSF47413">
    <property type="entry name" value="lambda repressor-like DNA-binding domains"/>
    <property type="match status" value="1"/>
</dbReference>
<keyword evidence="3" id="KW-0804">Transcription</keyword>
<dbReference type="Pfam" id="PF00356">
    <property type="entry name" value="LacI"/>
    <property type="match status" value="1"/>
</dbReference>
<keyword evidence="2" id="KW-0238">DNA-binding</keyword>
<evidence type="ECO:0000256" key="2">
    <source>
        <dbReference type="ARBA" id="ARBA00023125"/>
    </source>
</evidence>
<protein>
    <submittedName>
        <fullName evidence="5">LacI family transcriptional regulator</fullName>
    </submittedName>
</protein>
<dbReference type="Proteomes" id="UP000269689">
    <property type="component" value="Unassembled WGS sequence"/>
</dbReference>
<dbReference type="RefSeq" id="WP_246002386.1">
    <property type="nucleotide sequence ID" value="NZ_RKQK01000004.1"/>
</dbReference>
<evidence type="ECO:0000259" key="4">
    <source>
        <dbReference type="PROSITE" id="PS50932"/>
    </source>
</evidence>
<dbReference type="InterPro" id="IPR046335">
    <property type="entry name" value="LacI/GalR-like_sensor"/>
</dbReference>
<dbReference type="CDD" id="cd01575">
    <property type="entry name" value="PBP1_GntR"/>
    <property type="match status" value="1"/>
</dbReference>
<sequence>MKRNPTMKDVALEAGVSVMTVSRAFKQDTSVGRETREKIRETADRLGYVFDVTAANLRTQRSDFIAVTIPSLNNANFAATVVSLTSRLSEAGYQVLLGHTNYDMDREEQLIGQFLRRRPEAIVVTGSHHTDRARHLLSNAGVPVIETWDTPKNPIGHVVGFSNASTMRFLVDHLIGQGRRRIAFMGGDSESDTRGQDRRAGFCDAMAHHGLPSDRLIGSGAPQKPMLKGALAMADLLSQFPDTDAIICVSDLVGFGALSECQRRGISVPDQIAIAGFGAYDIAEICVPTLTTIDPKPIEIGLHTADLVLQLLKDPTDVENKLITPMLRLGQSTSV</sequence>
<dbReference type="SUPFAM" id="SSF53822">
    <property type="entry name" value="Periplasmic binding protein-like I"/>
    <property type="match status" value="1"/>
</dbReference>
<organism evidence="5 6">
    <name type="scientific">Pacificibacter maritimus</name>
    <dbReference type="NCBI Taxonomy" id="762213"/>
    <lineage>
        <taxon>Bacteria</taxon>
        <taxon>Pseudomonadati</taxon>
        <taxon>Pseudomonadota</taxon>
        <taxon>Alphaproteobacteria</taxon>
        <taxon>Rhodobacterales</taxon>
        <taxon>Roseobacteraceae</taxon>
        <taxon>Pacificibacter</taxon>
    </lineage>
</organism>
<dbReference type="InterPro" id="IPR028082">
    <property type="entry name" value="Peripla_BP_I"/>
</dbReference>
<dbReference type="PANTHER" id="PTHR30146:SF33">
    <property type="entry name" value="TRANSCRIPTIONAL REGULATOR"/>
    <property type="match status" value="1"/>
</dbReference>
<comment type="caution">
    <text evidence="5">The sequence shown here is derived from an EMBL/GenBank/DDBJ whole genome shotgun (WGS) entry which is preliminary data.</text>
</comment>
<gene>
    <name evidence="5" type="ORF">EDD53_2577</name>
</gene>
<dbReference type="InterPro" id="IPR010982">
    <property type="entry name" value="Lambda_DNA-bd_dom_sf"/>
</dbReference>
<dbReference type="Gene3D" id="3.40.50.2300">
    <property type="match status" value="2"/>
</dbReference>
<evidence type="ECO:0000313" key="5">
    <source>
        <dbReference type="EMBL" id="RPE64813.1"/>
    </source>
</evidence>
<dbReference type="InterPro" id="IPR000843">
    <property type="entry name" value="HTH_LacI"/>
</dbReference>
<feature type="domain" description="HTH lacI-type" evidence="4">
    <location>
        <begin position="5"/>
        <end position="59"/>
    </location>
</feature>
<keyword evidence="6" id="KW-1185">Reference proteome</keyword>
<dbReference type="GO" id="GO:0000976">
    <property type="term" value="F:transcription cis-regulatory region binding"/>
    <property type="evidence" value="ECO:0007669"/>
    <property type="project" value="TreeGrafter"/>
</dbReference>
<dbReference type="GO" id="GO:0003700">
    <property type="term" value="F:DNA-binding transcription factor activity"/>
    <property type="evidence" value="ECO:0007669"/>
    <property type="project" value="TreeGrafter"/>
</dbReference>
<proteinExistence type="predicted"/>
<evidence type="ECO:0000313" key="6">
    <source>
        <dbReference type="Proteomes" id="UP000269689"/>
    </source>
</evidence>
<dbReference type="Gene3D" id="1.10.260.40">
    <property type="entry name" value="lambda repressor-like DNA-binding domains"/>
    <property type="match status" value="1"/>
</dbReference>
<dbReference type="AlphaFoldDB" id="A0A3N4U1V8"/>
<dbReference type="PANTHER" id="PTHR30146">
    <property type="entry name" value="LACI-RELATED TRANSCRIPTIONAL REPRESSOR"/>
    <property type="match status" value="1"/>
</dbReference>
<dbReference type="PROSITE" id="PS50932">
    <property type="entry name" value="HTH_LACI_2"/>
    <property type="match status" value="1"/>
</dbReference>
<reference evidence="5 6" key="1">
    <citation type="submission" date="2018-11" db="EMBL/GenBank/DDBJ databases">
        <title>Genomic Encyclopedia of Type Strains, Phase IV (KMG-IV): sequencing the most valuable type-strain genomes for metagenomic binning, comparative biology and taxonomic classification.</title>
        <authorList>
            <person name="Goeker M."/>
        </authorList>
    </citation>
    <scope>NUCLEOTIDE SEQUENCE [LARGE SCALE GENOMIC DNA]</scope>
    <source>
        <strain evidence="5 6">DSM 104731</strain>
    </source>
</reference>
<name>A0A3N4U1V8_9RHOB</name>